<evidence type="ECO:0000313" key="1">
    <source>
        <dbReference type="EMBL" id="KFG52333.1"/>
    </source>
</evidence>
<comment type="caution">
    <text evidence="1">The sequence shown here is derived from an EMBL/GenBank/DDBJ whole genome shotgun (WGS) entry which is preliminary data.</text>
</comment>
<sequence length="109" mass="12433">MMQQRRIGARWIGCCWRDCPSRDFDDASPLNCEGMTNRCTLDPFCVRLWDPQSTCTRSYAGVLPNTFLHVFKKNLSVADELISNNAKAYLNVVTPYVQVQTSECSLSLY</sequence>
<name>A0A086L6R5_TOXGO</name>
<evidence type="ECO:0000313" key="2">
    <source>
        <dbReference type="Proteomes" id="UP000028828"/>
    </source>
</evidence>
<protein>
    <submittedName>
        <fullName evidence="1">Uncharacterized protein</fullName>
    </submittedName>
</protein>
<dbReference type="Proteomes" id="UP000028828">
    <property type="component" value="Unassembled WGS sequence"/>
</dbReference>
<gene>
    <name evidence="1" type="ORF">TGP89_356170</name>
</gene>
<dbReference type="VEuPathDB" id="ToxoDB:TGP89_356170"/>
<dbReference type="AlphaFoldDB" id="A0A086L6R5"/>
<accession>A0A086L6R5</accession>
<proteinExistence type="predicted"/>
<reference evidence="1 2" key="1">
    <citation type="submission" date="2014-03" db="EMBL/GenBank/DDBJ databases">
        <authorList>
            <person name="Sibley D."/>
            <person name="Venepally P."/>
            <person name="Karamycheva S."/>
            <person name="Hadjithomas M."/>
            <person name="Khan A."/>
            <person name="Brunk B."/>
            <person name="Roos D."/>
            <person name="Caler E."/>
            <person name="Lorenzi H."/>
        </authorList>
    </citation>
    <scope>NUCLEOTIDE SEQUENCE [LARGE SCALE GENOMIC DNA]</scope>
    <source>
        <strain evidence="2">p89</strain>
    </source>
</reference>
<dbReference type="EMBL" id="AEYI02000031">
    <property type="protein sequence ID" value="KFG52333.1"/>
    <property type="molecule type" value="Genomic_DNA"/>
</dbReference>
<organism evidence="1 2">
    <name type="scientific">Toxoplasma gondii p89</name>
    <dbReference type="NCBI Taxonomy" id="943119"/>
    <lineage>
        <taxon>Eukaryota</taxon>
        <taxon>Sar</taxon>
        <taxon>Alveolata</taxon>
        <taxon>Apicomplexa</taxon>
        <taxon>Conoidasida</taxon>
        <taxon>Coccidia</taxon>
        <taxon>Eucoccidiorida</taxon>
        <taxon>Eimeriorina</taxon>
        <taxon>Sarcocystidae</taxon>
        <taxon>Toxoplasma</taxon>
    </lineage>
</organism>